<dbReference type="InterPro" id="IPR012349">
    <property type="entry name" value="Split_barrel_FMN-bd"/>
</dbReference>
<evidence type="ECO:0000256" key="1">
    <source>
        <dbReference type="ARBA" id="ARBA00023002"/>
    </source>
</evidence>
<feature type="domain" description="Pyridoxamine 5'-phosphate oxidase N-terminal" evidence="3">
    <location>
        <begin position="15"/>
        <end position="109"/>
    </location>
</feature>
<protein>
    <submittedName>
        <fullName evidence="4">Pyridoxamine 5'-phosphate oxidase family protein</fullName>
    </submittedName>
</protein>
<keyword evidence="1" id="KW-0560">Oxidoreductase</keyword>
<evidence type="ECO:0000313" key="4">
    <source>
        <dbReference type="EMBL" id="UWZ38787.1"/>
    </source>
</evidence>
<evidence type="ECO:0000256" key="2">
    <source>
        <dbReference type="SAM" id="MobiDB-lite"/>
    </source>
</evidence>
<dbReference type="Proteomes" id="UP001058271">
    <property type="component" value="Chromosome"/>
</dbReference>
<name>A0ABY5ZDD4_9ACTN</name>
<dbReference type="Gene3D" id="2.30.110.10">
    <property type="entry name" value="Electron Transport, Fmn-binding Protein, Chain A"/>
    <property type="match status" value="1"/>
</dbReference>
<evidence type="ECO:0000259" key="3">
    <source>
        <dbReference type="Pfam" id="PF01243"/>
    </source>
</evidence>
<dbReference type="SUPFAM" id="SSF50475">
    <property type="entry name" value="FMN-binding split barrel"/>
    <property type="match status" value="1"/>
</dbReference>
<dbReference type="InterPro" id="IPR011576">
    <property type="entry name" value="Pyridox_Oxase_N"/>
</dbReference>
<dbReference type="InterPro" id="IPR052019">
    <property type="entry name" value="F420H2_bilvrd_red/Heme_oxyg"/>
</dbReference>
<evidence type="ECO:0000313" key="5">
    <source>
        <dbReference type="Proteomes" id="UP001058271"/>
    </source>
</evidence>
<dbReference type="EMBL" id="CP073721">
    <property type="protein sequence ID" value="UWZ38787.1"/>
    <property type="molecule type" value="Genomic_DNA"/>
</dbReference>
<accession>A0ABY5ZDD4</accession>
<keyword evidence="5" id="KW-1185">Reference proteome</keyword>
<dbReference type="PANTHER" id="PTHR35176">
    <property type="entry name" value="HEME OXYGENASE HI_0854-RELATED"/>
    <property type="match status" value="1"/>
</dbReference>
<dbReference type="PANTHER" id="PTHR35176:SF6">
    <property type="entry name" value="HEME OXYGENASE HI_0854-RELATED"/>
    <property type="match status" value="1"/>
</dbReference>
<dbReference type="RefSeq" id="WP_260728170.1">
    <property type="nucleotide sequence ID" value="NZ_BAAABS010000050.1"/>
</dbReference>
<sequence length="151" mass="16555">MWWNEFVEAEPGFAERVKARFAAGKHSTMATLRGDGSPRISGTEVDFTDDGELLLGSMPGSVKARDLLRDPRLALHSPSFDPPEDDPGSWPGDAKISGTAHDVVDPAPEDGSHRFRIDVTEVVLTYVAAAGDHLVIESWHPDRGHEQRTRT</sequence>
<reference evidence="4" key="1">
    <citation type="submission" date="2021-04" db="EMBL/GenBank/DDBJ databases">
        <title>Biosynthetic gene clusters of Dactylosporangioum roseum.</title>
        <authorList>
            <person name="Hartkoorn R.C."/>
            <person name="Beaudoing E."/>
            <person name="Hot D."/>
            <person name="Moureu S."/>
        </authorList>
    </citation>
    <scope>NUCLEOTIDE SEQUENCE</scope>
    <source>
        <strain evidence="4">NRRL B-16295</strain>
    </source>
</reference>
<gene>
    <name evidence="4" type="ORF">Drose_11495</name>
</gene>
<feature type="region of interest" description="Disordered" evidence="2">
    <location>
        <begin position="74"/>
        <end position="109"/>
    </location>
</feature>
<organism evidence="4 5">
    <name type="scientific">Dactylosporangium roseum</name>
    <dbReference type="NCBI Taxonomy" id="47989"/>
    <lineage>
        <taxon>Bacteria</taxon>
        <taxon>Bacillati</taxon>
        <taxon>Actinomycetota</taxon>
        <taxon>Actinomycetes</taxon>
        <taxon>Micromonosporales</taxon>
        <taxon>Micromonosporaceae</taxon>
        <taxon>Dactylosporangium</taxon>
    </lineage>
</organism>
<proteinExistence type="predicted"/>
<dbReference type="Pfam" id="PF01243">
    <property type="entry name" value="PNPOx_N"/>
    <property type="match status" value="1"/>
</dbReference>